<dbReference type="PATRIC" id="fig|1079.6.peg.3418"/>
<evidence type="ECO:0000256" key="1">
    <source>
        <dbReference type="SAM" id="MobiDB-lite"/>
    </source>
</evidence>
<proteinExistence type="predicted"/>
<dbReference type="AlphaFoldDB" id="A0A0H5BD17"/>
<dbReference type="RefSeq" id="WP_060832950.1">
    <property type="nucleotide sequence ID" value="NZ_AP014854.2"/>
</dbReference>
<name>A0A0H5BD17_BLAVI</name>
<sequence>MCDYSLHHVTSRPAKVGETLVSRKFENSVTRGFAAPAEPEVAVCLLPGTELRFETDVECVSSFWLMPRRKIHARLARFRQLETDSVYAHRDALEFPDGRIVLLTTLRPGQKVTVLQLPAGAKAGAHHHPAPAEQPRAKSSAPGRLAT</sequence>
<reference evidence="4" key="3">
    <citation type="journal article" date="2016" name="Genome Announc.">
        <title>Revised genome sequence of the purple photosynthetic bacterium Blastochloris viridis.</title>
        <authorList>
            <person name="Liu L.N."/>
            <person name="Faulkner M."/>
            <person name="Liu X."/>
            <person name="Huang F."/>
            <person name="Darby A.C."/>
            <person name="Hall N."/>
        </authorList>
    </citation>
    <scope>NUCLEOTIDE SEQUENCE [LARGE SCALE GENOMIC DNA]</scope>
    <source>
        <strain evidence="4">ATCC 19567 / DSM 133 / F</strain>
    </source>
</reference>
<dbReference type="KEGG" id="bvr:BVIR_3252"/>
<gene>
    <name evidence="2" type="ORF">BV133_1411</name>
    <name evidence="3" type="ORF">BVIRIDIS_26960</name>
</gene>
<evidence type="ECO:0000313" key="3">
    <source>
        <dbReference type="EMBL" id="CUU43670.1"/>
    </source>
</evidence>
<reference evidence="2" key="1">
    <citation type="journal article" date="2015" name="Genome Announc.">
        <title>Complete Genome Sequence of the Bacteriochlorophyll b-Producing Photosynthetic Bacterium Blastochloris viridis.</title>
        <authorList>
            <person name="Tsukatani Y."/>
            <person name="Hirose Y."/>
            <person name="Harada J."/>
            <person name="Misawa N."/>
            <person name="Mori K."/>
            <person name="Inoue K."/>
            <person name="Tamiaki H."/>
        </authorList>
    </citation>
    <scope>NUCLEOTIDE SEQUENCE [LARGE SCALE GENOMIC DNA]</scope>
    <source>
        <strain evidence="2">DSM 133</strain>
    </source>
</reference>
<feature type="region of interest" description="Disordered" evidence="1">
    <location>
        <begin position="122"/>
        <end position="147"/>
    </location>
</feature>
<evidence type="ECO:0000313" key="2">
    <source>
        <dbReference type="EMBL" id="BAR99004.1"/>
    </source>
</evidence>
<reference evidence="3" key="2">
    <citation type="submission" date="2015-11" db="EMBL/GenBank/DDBJ databases">
        <authorList>
            <person name="Zhang Y."/>
            <person name="Guo Z."/>
        </authorList>
    </citation>
    <scope>NUCLEOTIDE SEQUENCE</scope>
    <source>
        <strain evidence="3">1</strain>
    </source>
</reference>
<accession>A0A0H5BD17</accession>
<dbReference type="Proteomes" id="UP000065734">
    <property type="component" value="Chromosome I"/>
</dbReference>
<organism evidence="3 4">
    <name type="scientific">Blastochloris viridis</name>
    <name type="common">Rhodopseudomonas viridis</name>
    <dbReference type="NCBI Taxonomy" id="1079"/>
    <lineage>
        <taxon>Bacteria</taxon>
        <taxon>Pseudomonadati</taxon>
        <taxon>Pseudomonadota</taxon>
        <taxon>Alphaproteobacteria</taxon>
        <taxon>Hyphomicrobiales</taxon>
        <taxon>Blastochloridaceae</taxon>
        <taxon>Blastochloris</taxon>
    </lineage>
</organism>
<evidence type="ECO:0000313" key="4">
    <source>
        <dbReference type="Proteomes" id="UP000065734"/>
    </source>
</evidence>
<dbReference type="EMBL" id="LN907867">
    <property type="protein sequence ID" value="CUU43670.1"/>
    <property type="molecule type" value="Genomic_DNA"/>
</dbReference>
<dbReference type="EMBL" id="AP014854">
    <property type="protein sequence ID" value="BAR99004.1"/>
    <property type="molecule type" value="Genomic_DNA"/>
</dbReference>
<keyword evidence="4" id="KW-1185">Reference proteome</keyword>
<protein>
    <submittedName>
        <fullName evidence="3">Uncharacterized protein</fullName>
    </submittedName>
</protein>